<dbReference type="SUPFAM" id="SSF55874">
    <property type="entry name" value="ATPase domain of HSP90 chaperone/DNA topoisomerase II/histidine kinase"/>
    <property type="match status" value="1"/>
</dbReference>
<keyword evidence="5" id="KW-1185">Reference proteome</keyword>
<keyword evidence="1" id="KW-0418">Kinase</keyword>
<dbReference type="CDD" id="cd16936">
    <property type="entry name" value="HATPase_RsbW-like"/>
    <property type="match status" value="1"/>
</dbReference>
<reference evidence="5" key="1">
    <citation type="journal article" date="2019" name="Int. J. Syst. Evol. Microbiol.">
        <title>The Global Catalogue of Microorganisms (GCM) 10K type strain sequencing project: providing services to taxonomists for standard genome sequencing and annotation.</title>
        <authorList>
            <consortium name="The Broad Institute Genomics Platform"/>
            <consortium name="The Broad Institute Genome Sequencing Center for Infectious Disease"/>
            <person name="Wu L."/>
            <person name="Ma J."/>
        </authorList>
    </citation>
    <scope>NUCLEOTIDE SEQUENCE [LARGE SCALE GENOMIC DNA]</scope>
    <source>
        <strain evidence="5">JCM 13006</strain>
    </source>
</reference>
<gene>
    <name evidence="4" type="ORF">GCM10023235_74900</name>
</gene>
<evidence type="ECO:0000313" key="5">
    <source>
        <dbReference type="Proteomes" id="UP001501752"/>
    </source>
</evidence>
<keyword evidence="1" id="KW-0808">Transferase</keyword>
<keyword evidence="1" id="KW-0723">Serine/threonine-protein kinase</keyword>
<evidence type="ECO:0000313" key="4">
    <source>
        <dbReference type="EMBL" id="GAA4883383.1"/>
    </source>
</evidence>
<dbReference type="InterPro" id="IPR003594">
    <property type="entry name" value="HATPase_dom"/>
</dbReference>
<dbReference type="InterPro" id="IPR036890">
    <property type="entry name" value="HATPase_C_sf"/>
</dbReference>
<comment type="caution">
    <text evidence="4">The sequence shown here is derived from an EMBL/GenBank/DDBJ whole genome shotgun (WGS) entry which is preliminary data.</text>
</comment>
<name>A0ABP9ETW2_9ACTN</name>
<feature type="region of interest" description="Disordered" evidence="2">
    <location>
        <begin position="87"/>
        <end position="106"/>
    </location>
</feature>
<evidence type="ECO:0000256" key="1">
    <source>
        <dbReference type="ARBA" id="ARBA00022527"/>
    </source>
</evidence>
<protein>
    <recommendedName>
        <fullName evidence="3">Histidine kinase/HSP90-like ATPase domain-containing protein</fullName>
    </recommendedName>
</protein>
<feature type="compositionally biased region" description="Polar residues" evidence="2">
    <location>
        <begin position="87"/>
        <end position="99"/>
    </location>
</feature>
<dbReference type="RefSeq" id="WP_345701381.1">
    <property type="nucleotide sequence ID" value="NZ_BAABIS010000001.1"/>
</dbReference>
<accession>A0ABP9ETW2</accession>
<organism evidence="4 5">
    <name type="scientific">Kitasatospora terrestris</name>
    <dbReference type="NCBI Taxonomy" id="258051"/>
    <lineage>
        <taxon>Bacteria</taxon>
        <taxon>Bacillati</taxon>
        <taxon>Actinomycetota</taxon>
        <taxon>Actinomycetes</taxon>
        <taxon>Kitasatosporales</taxon>
        <taxon>Streptomycetaceae</taxon>
        <taxon>Kitasatospora</taxon>
    </lineage>
</organism>
<dbReference type="PANTHER" id="PTHR35526:SF3">
    <property type="entry name" value="ANTI-SIGMA-F FACTOR RSBW"/>
    <property type="match status" value="1"/>
</dbReference>
<dbReference type="Proteomes" id="UP001501752">
    <property type="component" value="Unassembled WGS sequence"/>
</dbReference>
<feature type="domain" description="Histidine kinase/HSP90-like ATPase" evidence="3">
    <location>
        <begin position="32"/>
        <end position="132"/>
    </location>
</feature>
<dbReference type="PANTHER" id="PTHR35526">
    <property type="entry name" value="ANTI-SIGMA-F FACTOR RSBW-RELATED"/>
    <property type="match status" value="1"/>
</dbReference>
<dbReference type="Gene3D" id="3.30.565.10">
    <property type="entry name" value="Histidine kinase-like ATPase, C-terminal domain"/>
    <property type="match status" value="1"/>
</dbReference>
<dbReference type="EMBL" id="BAABIS010000001">
    <property type="protein sequence ID" value="GAA4883383.1"/>
    <property type="molecule type" value="Genomic_DNA"/>
</dbReference>
<evidence type="ECO:0000259" key="3">
    <source>
        <dbReference type="Pfam" id="PF13581"/>
    </source>
</evidence>
<proteinExistence type="predicted"/>
<dbReference type="InterPro" id="IPR050267">
    <property type="entry name" value="Anti-sigma-factor_SerPK"/>
</dbReference>
<evidence type="ECO:0000256" key="2">
    <source>
        <dbReference type="SAM" id="MobiDB-lite"/>
    </source>
</evidence>
<dbReference type="Pfam" id="PF13581">
    <property type="entry name" value="HATPase_c_2"/>
    <property type="match status" value="1"/>
</dbReference>
<sequence length="144" mass="15097">MTTPPAVPVLRCRLAFPAGPGSGVEKGIAFTRLALADWFPGVDRRAVWEAVLVTAELLANAATHAGGPLTLDLYRIPENRVGIAVSDTSTDRPQLQPLSPHTPGGHGLRIVDRLARAWGSSPTTTGGKTVWAEYDLAPPARGGG</sequence>